<dbReference type="InterPro" id="IPR003615">
    <property type="entry name" value="HNH_nuc"/>
</dbReference>
<keyword evidence="3" id="KW-1185">Reference proteome</keyword>
<dbReference type="Proteomes" id="UP001211005">
    <property type="component" value="Chromosome"/>
</dbReference>
<dbReference type="Gene3D" id="2.30.280.10">
    <property type="entry name" value="SRA-YDG"/>
    <property type="match status" value="1"/>
</dbReference>
<name>A0ABY7LIR2_9BACT</name>
<gene>
    <name evidence="2" type="ORF">O3303_10900</name>
</gene>
<dbReference type="InterPro" id="IPR045134">
    <property type="entry name" value="UHRF1/2-like"/>
</dbReference>
<dbReference type="EMBL" id="CP114767">
    <property type="protein sequence ID" value="WBA40339.1"/>
    <property type="molecule type" value="Genomic_DNA"/>
</dbReference>
<dbReference type="SMART" id="SM00466">
    <property type="entry name" value="SRA"/>
    <property type="match status" value="1"/>
</dbReference>
<dbReference type="GO" id="GO:0004519">
    <property type="term" value="F:endonuclease activity"/>
    <property type="evidence" value="ECO:0007669"/>
    <property type="project" value="UniProtKB-KW"/>
</dbReference>
<dbReference type="InterPro" id="IPR015947">
    <property type="entry name" value="PUA-like_sf"/>
</dbReference>
<evidence type="ECO:0000313" key="2">
    <source>
        <dbReference type="EMBL" id="WBA40339.1"/>
    </source>
</evidence>
<proteinExistence type="predicted"/>
<dbReference type="InterPro" id="IPR003105">
    <property type="entry name" value="SRA_YDG"/>
</dbReference>
<dbReference type="CDD" id="cd00085">
    <property type="entry name" value="HNHc"/>
    <property type="match status" value="1"/>
</dbReference>
<keyword evidence="2" id="KW-0255">Endonuclease</keyword>
<reference evidence="2 3" key="1">
    <citation type="submission" date="2022-12" db="EMBL/GenBank/DDBJ databases">
        <title>Hymenobacter canadensis sp. nov. isolated from lake water of the Cambridge Bay, Canada.</title>
        <authorList>
            <person name="Kim W.H."/>
            <person name="Lee Y.M."/>
        </authorList>
    </citation>
    <scope>NUCLEOTIDE SEQUENCE [LARGE SCALE GENOMIC DNA]</scope>
    <source>
        <strain evidence="2 3">PAMC 29467</strain>
    </source>
</reference>
<organism evidence="2 3">
    <name type="scientific">Hymenobacter canadensis</name>
    <dbReference type="NCBI Taxonomy" id="2999067"/>
    <lineage>
        <taxon>Bacteria</taxon>
        <taxon>Pseudomonadati</taxon>
        <taxon>Bacteroidota</taxon>
        <taxon>Cytophagia</taxon>
        <taxon>Cytophagales</taxon>
        <taxon>Hymenobacteraceae</taxon>
        <taxon>Hymenobacter</taxon>
    </lineage>
</organism>
<dbReference type="Pfam" id="PF02182">
    <property type="entry name" value="SAD_SRA"/>
    <property type="match status" value="1"/>
</dbReference>
<dbReference type="SUPFAM" id="SSF88697">
    <property type="entry name" value="PUA domain-like"/>
    <property type="match status" value="1"/>
</dbReference>
<keyword evidence="2" id="KW-0378">Hydrolase</keyword>
<accession>A0ABY7LIR2</accession>
<dbReference type="Pfam" id="PF13391">
    <property type="entry name" value="HNH_2"/>
    <property type="match status" value="1"/>
</dbReference>
<dbReference type="PANTHER" id="PTHR14140">
    <property type="entry name" value="E3 UBIQUITIN-PROTEIN LIGASE UHRF-RELATED"/>
    <property type="match status" value="1"/>
</dbReference>
<protein>
    <submittedName>
        <fullName evidence="2">HNH endonuclease</fullName>
    </submittedName>
</protein>
<dbReference type="PROSITE" id="PS51015">
    <property type="entry name" value="YDG"/>
    <property type="match status" value="1"/>
</dbReference>
<evidence type="ECO:0000313" key="3">
    <source>
        <dbReference type="Proteomes" id="UP001211005"/>
    </source>
</evidence>
<dbReference type="InterPro" id="IPR036987">
    <property type="entry name" value="SRA-YDG_sf"/>
</dbReference>
<evidence type="ECO:0000259" key="1">
    <source>
        <dbReference type="PROSITE" id="PS51015"/>
    </source>
</evidence>
<feature type="domain" description="YDG" evidence="1">
    <location>
        <begin position="11"/>
        <end position="147"/>
    </location>
</feature>
<sequence>MAQHPTPVRLGNVPEISAGHEFLNRVEVKAAGLHRDLYKGISRLKGHPAEAIVLSGGYEDDLDLGSAILYTGEGGNQDGRQVADQQLTGGNLALSLSFAQQTPVRVIRKVQEGSLAFYQYAGLYYVTQFSQEVGRSGHRIWRFRLEQLPQPAAPATTQVQEPEAPYALPRRRQTLVQQLVRDTGVMHAIKQLYDFRCQVCSTRLPVPGGAYSEAAHIRPLGGTHHGPDKVSNLLCLCPNHHVTFDRGAWAIQDDFRLLGQPGQLTVAPSHHPHPEHLLYHRRRIYQPLPPASLFA</sequence>
<dbReference type="RefSeq" id="WP_269558447.1">
    <property type="nucleotide sequence ID" value="NZ_CP114767.1"/>
</dbReference>
<dbReference type="PANTHER" id="PTHR14140:SF27">
    <property type="entry name" value="OS04G0289800 PROTEIN"/>
    <property type="match status" value="1"/>
</dbReference>
<keyword evidence="2" id="KW-0540">Nuclease</keyword>